<dbReference type="PANTHER" id="PTHR13520">
    <property type="entry name" value="RAD50-INTERACTING PROTEIN 1 RINT-1"/>
    <property type="match status" value="1"/>
</dbReference>
<dbReference type="InterPro" id="IPR007528">
    <property type="entry name" value="RINT1_Tip20"/>
</dbReference>
<gene>
    <name evidence="1" type="ORF">NCGR_LOCUS10754</name>
</gene>
<sequence>MPSPPRPLRPPPASVRGFLDAHFASPDDLAAAPALAELLRRECAGLDASLRRAEARLAAAAASWLARSAEARADLRRVRSRGVRVGAEDEGAEAARTVGLPALVREIQRIDTIRLYAEATLQLEALVGNLEDVAFSIVRQAPKFNLSSILRKSNETKWKQGKLLHAVDAVRDIERELVRISTSRPQWTNLVMAVDSRVDKTLSILRPQALTDYRALLASLGWPPSLSSQDTENQIPNPLVLMNKENKERYSQSFQALCALQHVQGNRELRLCQTAEVTPALADLKYFNRTACFDNGLWAIDELVHPIASRMEYHFAKWSEQPEFIFTLVYKITKDFMDGVDDVLQPLIDQARLVGLSAKESWVTGMVKMLVGYLERQIFPALVCSYQDHATVGKPEVDSSWMHLNDVMISFDKRMQLLADSGIQKIASLSEGLSRSLSAFSIYTEHPDWLQIWADVELSSAQDKLKSEMEDETNWSCSGQHDQLGHMENSMKFLLSTREDYKAPPILSSVLLEFEDLSWEYVQNIGSWSGQTILDDQTLDEENAGVSPGFVASLDVLTDRTTKLKRYLNSKDFLDLWRSIAEGLDYFIYSSIRWGEVSFSDPGAIQLRVDTKALLHIFRPFCSRPEAFLLF</sequence>
<evidence type="ECO:0008006" key="3">
    <source>
        <dbReference type="Google" id="ProtNLM"/>
    </source>
</evidence>
<dbReference type="GO" id="GO:0060628">
    <property type="term" value="P:regulation of ER to Golgi vesicle-mediated transport"/>
    <property type="evidence" value="ECO:0007669"/>
    <property type="project" value="TreeGrafter"/>
</dbReference>
<dbReference type="AlphaFoldDB" id="A0A811N6Q7"/>
<dbReference type="Pfam" id="PF04437">
    <property type="entry name" value="RINT1_TIP1"/>
    <property type="match status" value="1"/>
</dbReference>
<dbReference type="Gene3D" id="1.20.58.670">
    <property type="entry name" value="Dsl1p vesicle tethering complex, Tip20p subunit, domain D"/>
    <property type="match status" value="1"/>
</dbReference>
<proteinExistence type="predicted"/>
<name>A0A811N6Q7_9POAL</name>
<dbReference type="GO" id="GO:0006888">
    <property type="term" value="P:endoplasmic reticulum to Golgi vesicle-mediated transport"/>
    <property type="evidence" value="ECO:0007669"/>
    <property type="project" value="InterPro"/>
</dbReference>
<accession>A0A811N6Q7</accession>
<evidence type="ECO:0000313" key="2">
    <source>
        <dbReference type="Proteomes" id="UP000604825"/>
    </source>
</evidence>
<keyword evidence="2" id="KW-1185">Reference proteome</keyword>
<dbReference type="Proteomes" id="UP000604825">
    <property type="component" value="Unassembled WGS sequence"/>
</dbReference>
<evidence type="ECO:0000313" key="1">
    <source>
        <dbReference type="EMBL" id="CAD6216571.1"/>
    </source>
</evidence>
<organism evidence="1 2">
    <name type="scientific">Miscanthus lutarioriparius</name>
    <dbReference type="NCBI Taxonomy" id="422564"/>
    <lineage>
        <taxon>Eukaryota</taxon>
        <taxon>Viridiplantae</taxon>
        <taxon>Streptophyta</taxon>
        <taxon>Embryophyta</taxon>
        <taxon>Tracheophyta</taxon>
        <taxon>Spermatophyta</taxon>
        <taxon>Magnoliopsida</taxon>
        <taxon>Liliopsida</taxon>
        <taxon>Poales</taxon>
        <taxon>Poaceae</taxon>
        <taxon>PACMAD clade</taxon>
        <taxon>Panicoideae</taxon>
        <taxon>Andropogonodae</taxon>
        <taxon>Andropogoneae</taxon>
        <taxon>Saccharinae</taxon>
        <taxon>Miscanthus</taxon>
    </lineage>
</organism>
<dbReference type="InterPro" id="IPR042044">
    <property type="entry name" value="EXOC6PINT-1/Sec15/Tip20_C_dom2"/>
</dbReference>
<dbReference type="GO" id="GO:0070939">
    <property type="term" value="C:Dsl1/NZR complex"/>
    <property type="evidence" value="ECO:0007669"/>
    <property type="project" value="InterPro"/>
</dbReference>
<dbReference type="PROSITE" id="PS51386">
    <property type="entry name" value="RINT1_TIP20"/>
    <property type="match status" value="1"/>
</dbReference>
<dbReference type="OrthoDB" id="2189254at2759"/>
<reference evidence="1" key="1">
    <citation type="submission" date="2020-10" db="EMBL/GenBank/DDBJ databases">
        <authorList>
            <person name="Han B."/>
            <person name="Lu T."/>
            <person name="Zhao Q."/>
            <person name="Huang X."/>
            <person name="Zhao Y."/>
        </authorList>
    </citation>
    <scope>NUCLEOTIDE SEQUENCE</scope>
</reference>
<protein>
    <recommendedName>
        <fullName evidence="3">RINT1-like protein MAG2L</fullName>
    </recommendedName>
</protein>
<dbReference type="PANTHER" id="PTHR13520:SF0">
    <property type="entry name" value="RAD50-INTERACTING PROTEIN 1"/>
    <property type="match status" value="1"/>
</dbReference>
<dbReference type="GO" id="GO:0006890">
    <property type="term" value="P:retrograde vesicle-mediated transport, Golgi to endoplasmic reticulum"/>
    <property type="evidence" value="ECO:0007669"/>
    <property type="project" value="InterPro"/>
</dbReference>
<dbReference type="EMBL" id="CAJGYO010000003">
    <property type="protein sequence ID" value="CAD6216571.1"/>
    <property type="molecule type" value="Genomic_DNA"/>
</dbReference>
<comment type="caution">
    <text evidence="1">The sequence shown here is derived from an EMBL/GenBank/DDBJ whole genome shotgun (WGS) entry which is preliminary data.</text>
</comment>